<proteinExistence type="predicted"/>
<gene>
    <name evidence="1" type="ORF">AB05_3182</name>
</gene>
<name>A0A836NC60_ECOLX</name>
<organism evidence="1 2">
    <name type="scientific">Escherichia coli 2-460-02_S1_C1</name>
    <dbReference type="NCBI Taxonomy" id="1444044"/>
    <lineage>
        <taxon>Bacteria</taxon>
        <taxon>Pseudomonadati</taxon>
        <taxon>Pseudomonadota</taxon>
        <taxon>Gammaproteobacteria</taxon>
        <taxon>Enterobacterales</taxon>
        <taxon>Enterobacteriaceae</taxon>
        <taxon>Escherichia</taxon>
    </lineage>
</organism>
<reference evidence="1 2" key="1">
    <citation type="submission" date="2014-06" db="EMBL/GenBank/DDBJ databases">
        <title>Genetic Variability of E. coli after antibiotic treatment.</title>
        <authorList>
            <person name="Silbergeld E."/>
            <person name="Coles C."/>
            <person name="Seidman J.C."/>
            <person name="You Y."/>
            <person name="George J."/>
            <person name="Nadendla S."/>
            <person name="Daugherty S.C."/>
            <person name="Nagaraj S."/>
            <person name="Ott S."/>
            <person name="Klega K."/>
            <person name="Rasko D."/>
        </authorList>
    </citation>
    <scope>NUCLEOTIDE SEQUENCE [LARGE SCALE GENOMIC DNA]</scope>
    <source>
        <strain evidence="1 2">2-460-02_S1_C1</strain>
    </source>
</reference>
<sequence>MLSYYVKKVFDELKQRNDVSETDLAFKEMTYLPCFPDSDEPRILHRLMMKSQRFL</sequence>
<dbReference type="Proteomes" id="UP000028038">
    <property type="component" value="Unassembled WGS sequence"/>
</dbReference>
<evidence type="ECO:0000313" key="1">
    <source>
        <dbReference type="EMBL" id="KEO29277.1"/>
    </source>
</evidence>
<protein>
    <submittedName>
        <fullName evidence="1">Uncharacterized protein</fullName>
    </submittedName>
</protein>
<evidence type="ECO:0000313" key="2">
    <source>
        <dbReference type="Proteomes" id="UP000028038"/>
    </source>
</evidence>
<dbReference type="EMBL" id="JOSS01000054">
    <property type="protein sequence ID" value="KEO29277.1"/>
    <property type="molecule type" value="Genomic_DNA"/>
</dbReference>
<accession>A0A836NC60</accession>
<dbReference type="AlphaFoldDB" id="A0A836NC60"/>
<comment type="caution">
    <text evidence="1">The sequence shown here is derived from an EMBL/GenBank/DDBJ whole genome shotgun (WGS) entry which is preliminary data.</text>
</comment>